<gene>
    <name evidence="2" type="ORF">LUCI_5192</name>
</gene>
<accession>A0A498REG8</accession>
<dbReference type="Proteomes" id="UP000277811">
    <property type="component" value="Unassembled WGS sequence"/>
</dbReference>
<reference evidence="2 3" key="1">
    <citation type="submission" date="2018-06" db="EMBL/GenBank/DDBJ databases">
        <authorList>
            <person name="Strepis N."/>
        </authorList>
    </citation>
    <scope>NUCLEOTIDE SEQUENCE [LARGE SCALE GENOMIC DNA]</scope>
    <source>
        <strain evidence="2">LUCI</strain>
    </source>
</reference>
<dbReference type="EMBL" id="UPPP01000134">
    <property type="protein sequence ID" value="VBB09894.1"/>
    <property type="molecule type" value="Genomic_DNA"/>
</dbReference>
<protein>
    <recommendedName>
        <fullName evidence="4">Outer membrane protein beta-barrel domain-containing protein</fullName>
    </recommendedName>
</protein>
<sequence length="219" mass="23792">MKKAVTGAVVLLLLFQISYAAPQVGVKDEQISVDYGRVWFQNEPSPPAPPGASYTAGEYDGRYAFTYGMPDNYAIYVGPGLIRPVIYPTNGNTLDVHIQKRVDENWAAFAGVKRFSGSWVVAEPAAADNGAINKLEVGVIGQNRISDHVAAYAKVGFTGDNLEYRTGVTYYIRDIHVDLGYYYQQLSHDSSSTPLSANSSGDGAGQISQGIYLGANYRF</sequence>
<evidence type="ECO:0000256" key="1">
    <source>
        <dbReference type="SAM" id="SignalP"/>
    </source>
</evidence>
<dbReference type="RefSeq" id="WP_122630738.1">
    <property type="nucleotide sequence ID" value="NZ_UPPP01000134.1"/>
</dbReference>
<evidence type="ECO:0000313" key="3">
    <source>
        <dbReference type="Proteomes" id="UP000277811"/>
    </source>
</evidence>
<dbReference type="AlphaFoldDB" id="A0A498REG8"/>
<proteinExistence type="predicted"/>
<dbReference type="Gene3D" id="2.40.160.20">
    <property type="match status" value="1"/>
</dbReference>
<keyword evidence="1" id="KW-0732">Signal</keyword>
<feature type="signal peptide" evidence="1">
    <location>
        <begin position="1"/>
        <end position="20"/>
    </location>
</feature>
<feature type="chain" id="PRO_5019796592" description="Outer membrane protein beta-barrel domain-containing protein" evidence="1">
    <location>
        <begin position="21"/>
        <end position="219"/>
    </location>
</feature>
<evidence type="ECO:0000313" key="2">
    <source>
        <dbReference type="EMBL" id="VBB09894.1"/>
    </source>
</evidence>
<keyword evidence="3" id="KW-1185">Reference proteome</keyword>
<evidence type="ECO:0008006" key="4">
    <source>
        <dbReference type="Google" id="ProtNLM"/>
    </source>
</evidence>
<organism evidence="2 3">
    <name type="scientific">Lucifera butyrica</name>
    <dbReference type="NCBI Taxonomy" id="1351585"/>
    <lineage>
        <taxon>Bacteria</taxon>
        <taxon>Bacillati</taxon>
        <taxon>Bacillota</taxon>
        <taxon>Negativicutes</taxon>
        <taxon>Veillonellales</taxon>
        <taxon>Veillonellaceae</taxon>
        <taxon>Lucifera</taxon>
    </lineage>
</organism>
<name>A0A498REG8_9FIRM</name>